<evidence type="ECO:0000313" key="1">
    <source>
        <dbReference type="EMBL" id="UQZ82038.1"/>
    </source>
</evidence>
<dbReference type="EMBL" id="CP027059">
    <property type="protein sequence ID" value="UQZ82038.1"/>
    <property type="molecule type" value="Genomic_DNA"/>
</dbReference>
<evidence type="ECO:0000313" key="2">
    <source>
        <dbReference type="Proteomes" id="UP001057134"/>
    </source>
</evidence>
<reference evidence="1" key="1">
    <citation type="submission" date="2018-02" db="EMBL/GenBank/DDBJ databases">
        <authorList>
            <person name="Kim S.-K."/>
            <person name="Jung H.-I."/>
            <person name="Lee S.-W."/>
        </authorList>
    </citation>
    <scope>NUCLEOTIDE SEQUENCE</scope>
    <source>
        <strain evidence="1">SK3146</strain>
    </source>
</reference>
<dbReference type="Proteomes" id="UP001057134">
    <property type="component" value="Chromosome"/>
</dbReference>
<sequence length="86" mass="10168">MTSLEWRTDFLKMHPGDWDQSLNTIMSAKLESVVTVRTDREDQTFQGQITLLDKKQRQIKIENDEEYSWILLDDIVDISLIEEPVQ</sequence>
<name>A0ABY4RIN8_9BACL</name>
<gene>
    <name evidence="1" type="ORF">SK3146_01195</name>
</gene>
<accession>A0ABY4RIN8</accession>
<organism evidence="1 2">
    <name type="scientific">Paenibacillus konkukensis</name>
    <dbReference type="NCBI Taxonomy" id="2020716"/>
    <lineage>
        <taxon>Bacteria</taxon>
        <taxon>Bacillati</taxon>
        <taxon>Bacillota</taxon>
        <taxon>Bacilli</taxon>
        <taxon>Bacillales</taxon>
        <taxon>Paenibacillaceae</taxon>
        <taxon>Paenibacillus</taxon>
    </lineage>
</organism>
<evidence type="ECO:0008006" key="3">
    <source>
        <dbReference type="Google" id="ProtNLM"/>
    </source>
</evidence>
<keyword evidence="2" id="KW-1185">Reference proteome</keyword>
<protein>
    <recommendedName>
        <fullName evidence="3">YolD-like protein</fullName>
    </recommendedName>
</protein>
<proteinExistence type="predicted"/>
<reference evidence="1" key="2">
    <citation type="journal article" date="2021" name="J Anim Sci Technol">
        <title>Complete genome sequence of Paenibacillus konkukensis sp. nov. SK3146 as a potential probiotic strain.</title>
        <authorList>
            <person name="Jung H.I."/>
            <person name="Park S."/>
            <person name="Niu K.M."/>
            <person name="Lee S.W."/>
            <person name="Kothari D."/>
            <person name="Yi K.J."/>
            <person name="Kim S.K."/>
        </authorList>
    </citation>
    <scope>NUCLEOTIDE SEQUENCE</scope>
    <source>
        <strain evidence="1">SK3146</strain>
    </source>
</reference>